<protein>
    <recommendedName>
        <fullName evidence="4">DUF1571 domain-containing protein</fullName>
    </recommendedName>
</protein>
<dbReference type="Proteomes" id="UP000321353">
    <property type="component" value="Chromosome"/>
</dbReference>
<evidence type="ECO:0000313" key="2">
    <source>
        <dbReference type="EMBL" id="QEF96850.1"/>
    </source>
</evidence>
<accession>A0A5B9M9W1</accession>
<feature type="chain" id="PRO_5022740861" description="DUF1571 domain-containing protein" evidence="1">
    <location>
        <begin position="25"/>
        <end position="290"/>
    </location>
</feature>
<dbReference type="Pfam" id="PF07608">
    <property type="entry name" value="DUF1571"/>
    <property type="match status" value="1"/>
</dbReference>
<evidence type="ECO:0008006" key="4">
    <source>
        <dbReference type="Google" id="ProtNLM"/>
    </source>
</evidence>
<gene>
    <name evidence="2" type="ORF">Mal15_08800</name>
</gene>
<evidence type="ECO:0000256" key="1">
    <source>
        <dbReference type="SAM" id="SignalP"/>
    </source>
</evidence>
<feature type="signal peptide" evidence="1">
    <location>
        <begin position="1"/>
        <end position="24"/>
    </location>
</feature>
<name>A0A5B9M9W1_9BACT</name>
<evidence type="ECO:0000313" key="3">
    <source>
        <dbReference type="Proteomes" id="UP000321353"/>
    </source>
</evidence>
<dbReference type="AlphaFoldDB" id="A0A5B9M9W1"/>
<sequence precursor="true">MQRRHFLALLGSLAATSAAEQSFATPPNLVEPVHRVANAASLAPAPSVKLQPLDEALLRARRSLVNCRQTINDYTALLIKRERIGDTLGPHEYMSAKIRCRKVVDNQVVQPLSVYLSFVKPASIKGREVLYVEGRNNGNLIAHEGGFKGRFLPTVNLPPTGTLAMRGQRYPMTEIGLENLLVKLIERGEQAKQLPDVKAELRRGIKVNDRPCMLLTVTQPTPRPDLLFYQAKVYMDEELNVPIRYVAYDWPKANETKLSVIEEYNYLNLKLNVGLTDADFDPNNSAYNFY</sequence>
<proteinExistence type="predicted"/>
<dbReference type="InterPro" id="IPR011465">
    <property type="entry name" value="DUF1571"/>
</dbReference>
<keyword evidence="1" id="KW-0732">Signal</keyword>
<dbReference type="RefSeq" id="WP_147866600.1">
    <property type="nucleotide sequence ID" value="NZ_CP036264.1"/>
</dbReference>
<dbReference type="EMBL" id="CP036264">
    <property type="protein sequence ID" value="QEF96850.1"/>
    <property type="molecule type" value="Genomic_DNA"/>
</dbReference>
<keyword evidence="3" id="KW-1185">Reference proteome</keyword>
<dbReference type="KEGG" id="smam:Mal15_08800"/>
<organism evidence="2 3">
    <name type="scientific">Stieleria maiorica</name>
    <dbReference type="NCBI Taxonomy" id="2795974"/>
    <lineage>
        <taxon>Bacteria</taxon>
        <taxon>Pseudomonadati</taxon>
        <taxon>Planctomycetota</taxon>
        <taxon>Planctomycetia</taxon>
        <taxon>Pirellulales</taxon>
        <taxon>Pirellulaceae</taxon>
        <taxon>Stieleria</taxon>
    </lineage>
</organism>
<reference evidence="2 3" key="1">
    <citation type="submission" date="2019-02" db="EMBL/GenBank/DDBJ databases">
        <title>Planctomycetal bacteria perform biofilm scaping via a novel small molecule.</title>
        <authorList>
            <person name="Jeske O."/>
            <person name="Boedeker C."/>
            <person name="Wiegand S."/>
            <person name="Breitling P."/>
            <person name="Kallscheuer N."/>
            <person name="Jogler M."/>
            <person name="Rohde M."/>
            <person name="Petersen J."/>
            <person name="Medema M.H."/>
            <person name="Surup F."/>
            <person name="Jogler C."/>
        </authorList>
    </citation>
    <scope>NUCLEOTIDE SEQUENCE [LARGE SCALE GENOMIC DNA]</scope>
    <source>
        <strain evidence="2 3">Mal15</strain>
    </source>
</reference>